<dbReference type="RefSeq" id="WP_160625606.1">
    <property type="nucleotide sequence ID" value="NZ_WUUQ01000004.1"/>
</dbReference>
<accession>A0A6N8UA53</accession>
<keyword evidence="4" id="KW-1185">Reference proteome</keyword>
<reference evidence="3 4" key="1">
    <citation type="submission" date="2019-12" db="EMBL/GenBank/DDBJ databases">
        <authorList>
            <person name="Yang R."/>
        </authorList>
    </citation>
    <scope>NUCLEOTIDE SEQUENCE [LARGE SCALE GENOMIC DNA]</scope>
    <source>
        <strain evidence="3 4">DONG20-135</strain>
    </source>
</reference>
<proteinExistence type="predicted"/>
<comment type="caution">
    <text evidence="3">The sequence shown here is derived from an EMBL/GenBank/DDBJ whole genome shotgun (WGS) entry which is preliminary data.</text>
</comment>
<dbReference type="AlphaFoldDB" id="A0A6N8UA53"/>
<dbReference type="InterPro" id="IPR008988">
    <property type="entry name" value="Transcriptional_repressor_C"/>
</dbReference>
<gene>
    <name evidence="3" type="ORF">GSF08_09725</name>
</gene>
<dbReference type="InterPro" id="IPR007167">
    <property type="entry name" value="Fe-transptr_FeoA-like"/>
</dbReference>
<name>A0A6N8UA53_9FIRM</name>
<dbReference type="SUPFAM" id="SSF50037">
    <property type="entry name" value="C-terminal domain of transcriptional repressors"/>
    <property type="match status" value="1"/>
</dbReference>
<dbReference type="SMART" id="SM00899">
    <property type="entry name" value="FeoA"/>
    <property type="match status" value="1"/>
</dbReference>
<dbReference type="InterPro" id="IPR052713">
    <property type="entry name" value="FeoA"/>
</dbReference>
<sequence>MKLTELKPREKARITHLDLSEEYQRRLLHLGVYKGSVIRMERLAPLGDPLEYFVCGNLLILRRSDAQNIEITREG</sequence>
<reference evidence="3 4" key="2">
    <citation type="submission" date="2020-01" db="EMBL/GenBank/DDBJ databases">
        <title>Clostridiaceae sp. nov. isolated from the gut of human by culturomics.</title>
        <authorList>
            <person name="Chang Y."/>
        </authorList>
    </citation>
    <scope>NUCLEOTIDE SEQUENCE [LARGE SCALE GENOMIC DNA]</scope>
    <source>
        <strain evidence="3 4">DONG20-135</strain>
    </source>
</reference>
<dbReference type="Proteomes" id="UP000434036">
    <property type="component" value="Unassembled WGS sequence"/>
</dbReference>
<dbReference type="InterPro" id="IPR038157">
    <property type="entry name" value="FeoA_core_dom"/>
</dbReference>
<dbReference type="PANTHER" id="PTHR42954:SF2">
    <property type="entry name" value="FE(2+) TRANSPORT PROTEIN A"/>
    <property type="match status" value="1"/>
</dbReference>
<dbReference type="PANTHER" id="PTHR42954">
    <property type="entry name" value="FE(2+) TRANSPORT PROTEIN A"/>
    <property type="match status" value="1"/>
</dbReference>
<feature type="domain" description="Ferrous iron transporter FeoA-like" evidence="2">
    <location>
        <begin position="1"/>
        <end position="73"/>
    </location>
</feature>
<evidence type="ECO:0000313" key="3">
    <source>
        <dbReference type="EMBL" id="MXQ74214.1"/>
    </source>
</evidence>
<dbReference type="Pfam" id="PF04023">
    <property type="entry name" value="FeoA"/>
    <property type="match status" value="1"/>
</dbReference>
<dbReference type="EMBL" id="WUUQ01000004">
    <property type="protein sequence ID" value="MXQ74214.1"/>
    <property type="molecule type" value="Genomic_DNA"/>
</dbReference>
<dbReference type="GO" id="GO:0046914">
    <property type="term" value="F:transition metal ion binding"/>
    <property type="evidence" value="ECO:0007669"/>
    <property type="project" value="InterPro"/>
</dbReference>
<evidence type="ECO:0000256" key="1">
    <source>
        <dbReference type="ARBA" id="ARBA00023004"/>
    </source>
</evidence>
<evidence type="ECO:0000313" key="4">
    <source>
        <dbReference type="Proteomes" id="UP000434036"/>
    </source>
</evidence>
<protein>
    <submittedName>
        <fullName evidence="3">Ferrous iron transport protein A</fullName>
    </submittedName>
</protein>
<organism evidence="3 4">
    <name type="scientific">Copranaerobaculum intestinale</name>
    <dbReference type="NCBI Taxonomy" id="2692629"/>
    <lineage>
        <taxon>Bacteria</taxon>
        <taxon>Bacillati</taxon>
        <taxon>Bacillota</taxon>
        <taxon>Erysipelotrichia</taxon>
        <taxon>Erysipelotrichales</taxon>
        <taxon>Erysipelotrichaceae</taxon>
        <taxon>Copranaerobaculum</taxon>
    </lineage>
</organism>
<keyword evidence="1" id="KW-0408">Iron</keyword>
<evidence type="ECO:0000259" key="2">
    <source>
        <dbReference type="SMART" id="SM00899"/>
    </source>
</evidence>
<dbReference type="Gene3D" id="2.30.30.90">
    <property type="match status" value="1"/>
</dbReference>